<protein>
    <submittedName>
        <fullName evidence="3">TadE family protein</fullName>
    </submittedName>
</protein>
<gene>
    <name evidence="3" type="ORF">AACH06_09665</name>
</gene>
<dbReference type="Proteomes" id="UP001371218">
    <property type="component" value="Unassembled WGS sequence"/>
</dbReference>
<evidence type="ECO:0000313" key="4">
    <source>
        <dbReference type="Proteomes" id="UP001371218"/>
    </source>
</evidence>
<dbReference type="EMBL" id="JBBUTG010000004">
    <property type="protein sequence ID" value="MEK8031080.1"/>
    <property type="molecule type" value="Genomic_DNA"/>
</dbReference>
<feature type="transmembrane region" description="Helical" evidence="1">
    <location>
        <begin position="12"/>
        <end position="40"/>
    </location>
</feature>
<evidence type="ECO:0000259" key="2">
    <source>
        <dbReference type="Pfam" id="PF07811"/>
    </source>
</evidence>
<name>A0ABU9BQA4_9BURK</name>
<feature type="domain" description="TadE-like" evidence="2">
    <location>
        <begin position="11"/>
        <end position="53"/>
    </location>
</feature>
<accession>A0ABU9BQA4</accession>
<evidence type="ECO:0000313" key="3">
    <source>
        <dbReference type="EMBL" id="MEK8031080.1"/>
    </source>
</evidence>
<keyword evidence="1" id="KW-0472">Membrane</keyword>
<organism evidence="3 4">
    <name type="scientific">Ideonella lacteola</name>
    <dbReference type="NCBI Taxonomy" id="2984193"/>
    <lineage>
        <taxon>Bacteria</taxon>
        <taxon>Pseudomonadati</taxon>
        <taxon>Pseudomonadota</taxon>
        <taxon>Betaproteobacteria</taxon>
        <taxon>Burkholderiales</taxon>
        <taxon>Sphaerotilaceae</taxon>
        <taxon>Ideonella</taxon>
    </lineage>
</organism>
<sequence>MNRKNFRRQRGVSMVEFVIVFPVAALFVLTLIQVGFIYMAKSTLNNATFMAARAGALNNANMTVITDALKRGLIPFYQDSSITNDVQRMTLAYMNPNPLRNSVLTDAFGPKPWRTQVTLLSPSSDTFADYGVRDNVKRVTYIPNDNLQYRRQDITGAGTSIAGSRSKVNIRDANLLKLKVVYGYELKVPLVGYVLRSVMCGSGGTGAAAWGDTNIIESIEHGSISYCKYMPTNDSVHIPIESYAIVEMQSRAERP</sequence>
<reference evidence="3 4" key="1">
    <citation type="submission" date="2024-04" db="EMBL/GenBank/DDBJ databases">
        <title>Novel species of the genus Ideonella isolated from streams.</title>
        <authorList>
            <person name="Lu H."/>
        </authorList>
    </citation>
    <scope>NUCLEOTIDE SEQUENCE [LARGE SCALE GENOMIC DNA]</scope>
    <source>
        <strain evidence="3 4">DXS29W</strain>
    </source>
</reference>
<keyword evidence="4" id="KW-1185">Reference proteome</keyword>
<comment type="caution">
    <text evidence="3">The sequence shown here is derived from an EMBL/GenBank/DDBJ whole genome shotgun (WGS) entry which is preliminary data.</text>
</comment>
<dbReference type="Pfam" id="PF07811">
    <property type="entry name" value="TadE"/>
    <property type="match status" value="1"/>
</dbReference>
<dbReference type="RefSeq" id="WP_341425442.1">
    <property type="nucleotide sequence ID" value="NZ_JBBUTG010000004.1"/>
</dbReference>
<dbReference type="InterPro" id="IPR012495">
    <property type="entry name" value="TadE-like_dom"/>
</dbReference>
<keyword evidence="1" id="KW-1133">Transmembrane helix</keyword>
<keyword evidence="1" id="KW-0812">Transmembrane</keyword>
<evidence type="ECO:0000256" key="1">
    <source>
        <dbReference type="SAM" id="Phobius"/>
    </source>
</evidence>
<proteinExistence type="predicted"/>